<accession>A0AAW8UKD1</accession>
<proteinExistence type="predicted"/>
<comment type="caution">
    <text evidence="1">The sequence shown here is derived from an EMBL/GenBank/DDBJ whole genome shotgun (WGS) entry which is preliminary data.</text>
</comment>
<reference evidence="1" key="1">
    <citation type="submission" date="2023-03" db="EMBL/GenBank/DDBJ databases">
        <authorList>
            <person name="Shen W."/>
            <person name="Cai J."/>
        </authorList>
    </citation>
    <scope>NUCLEOTIDE SEQUENCE</scope>
    <source>
        <strain evidence="1">Y37</strain>
    </source>
</reference>
<evidence type="ECO:0000313" key="1">
    <source>
        <dbReference type="EMBL" id="MDT2946796.1"/>
    </source>
</evidence>
<organism evidence="1 2">
    <name type="scientific">Lactococcus lactis</name>
    <dbReference type="NCBI Taxonomy" id="1358"/>
    <lineage>
        <taxon>Bacteria</taxon>
        <taxon>Bacillati</taxon>
        <taxon>Bacillota</taxon>
        <taxon>Bacilli</taxon>
        <taxon>Lactobacillales</taxon>
        <taxon>Streptococcaceae</taxon>
        <taxon>Lactococcus</taxon>
    </lineage>
</organism>
<dbReference type="Proteomes" id="UP001250218">
    <property type="component" value="Unassembled WGS sequence"/>
</dbReference>
<sequence length="146" mass="17397">MNLPKIKNECEHLVKCFISFHEALERYSELFIKTNPNLYSNLSDKFKNYQLGDYEEVSMDSIEKSLDALQPDEAVLCFTPLKFDMEVYRDIFKDEYNALIKQRPYSADNLISQVDNAHKKYWEYVTTLNDIIFKCLYEEEVEEIHV</sequence>
<protein>
    <submittedName>
        <fullName evidence="1">Uncharacterized protein</fullName>
    </submittedName>
</protein>
<dbReference type="AlphaFoldDB" id="A0AAW8UKD1"/>
<evidence type="ECO:0000313" key="2">
    <source>
        <dbReference type="Proteomes" id="UP001250218"/>
    </source>
</evidence>
<name>A0AAW8UKD1_9LACT</name>
<dbReference type="RefSeq" id="WP_311843675.1">
    <property type="nucleotide sequence ID" value="NZ_JARQDC010000013.1"/>
</dbReference>
<gene>
    <name evidence="1" type="ORF">P7I04_12275</name>
</gene>
<dbReference type="EMBL" id="JARQDL010000013">
    <property type="protein sequence ID" value="MDT2946796.1"/>
    <property type="molecule type" value="Genomic_DNA"/>
</dbReference>